<dbReference type="EMBL" id="VEVO01000005">
    <property type="protein sequence ID" value="KAF0041835.1"/>
    <property type="molecule type" value="Genomic_DNA"/>
</dbReference>
<name>A0A6A4T9F1_SCOMX</name>
<dbReference type="Proteomes" id="UP000438429">
    <property type="component" value="Unassembled WGS sequence"/>
</dbReference>
<comment type="caution">
    <text evidence="2">The sequence shown here is derived from an EMBL/GenBank/DDBJ whole genome shotgun (WGS) entry which is preliminary data.</text>
</comment>
<feature type="compositionally biased region" description="Basic and acidic residues" evidence="1">
    <location>
        <begin position="14"/>
        <end position="26"/>
    </location>
</feature>
<evidence type="ECO:0000313" key="3">
    <source>
        <dbReference type="Proteomes" id="UP000438429"/>
    </source>
</evidence>
<protein>
    <submittedName>
        <fullName evidence="2">Uncharacterized protein</fullName>
    </submittedName>
</protein>
<evidence type="ECO:0000256" key="1">
    <source>
        <dbReference type="SAM" id="MobiDB-lite"/>
    </source>
</evidence>
<reference evidence="2 3" key="1">
    <citation type="submission" date="2019-06" db="EMBL/GenBank/DDBJ databases">
        <title>Draft genomes of female and male turbot (Scophthalmus maximus).</title>
        <authorList>
            <person name="Xu H."/>
            <person name="Xu X.-W."/>
            <person name="Shao C."/>
            <person name="Chen S."/>
        </authorList>
    </citation>
    <scope>NUCLEOTIDE SEQUENCE [LARGE SCALE GENOMIC DNA]</scope>
    <source>
        <strain evidence="2">Ysfricsl-2016a</strain>
        <tissue evidence="2">Blood</tissue>
    </source>
</reference>
<feature type="region of interest" description="Disordered" evidence="1">
    <location>
        <begin position="60"/>
        <end position="126"/>
    </location>
</feature>
<feature type="compositionally biased region" description="Basic and acidic residues" evidence="1">
    <location>
        <begin position="73"/>
        <end position="83"/>
    </location>
</feature>
<evidence type="ECO:0000313" key="2">
    <source>
        <dbReference type="EMBL" id="KAF0041835.1"/>
    </source>
</evidence>
<organism evidence="2 3">
    <name type="scientific">Scophthalmus maximus</name>
    <name type="common">Turbot</name>
    <name type="synonym">Psetta maxima</name>
    <dbReference type="NCBI Taxonomy" id="52904"/>
    <lineage>
        <taxon>Eukaryota</taxon>
        <taxon>Metazoa</taxon>
        <taxon>Chordata</taxon>
        <taxon>Craniata</taxon>
        <taxon>Vertebrata</taxon>
        <taxon>Euteleostomi</taxon>
        <taxon>Actinopterygii</taxon>
        <taxon>Neopterygii</taxon>
        <taxon>Teleostei</taxon>
        <taxon>Neoteleostei</taxon>
        <taxon>Acanthomorphata</taxon>
        <taxon>Carangaria</taxon>
        <taxon>Pleuronectiformes</taxon>
        <taxon>Pleuronectoidei</taxon>
        <taxon>Scophthalmidae</taxon>
        <taxon>Scophthalmus</taxon>
    </lineage>
</organism>
<accession>A0A6A4T9F1</accession>
<gene>
    <name evidence="2" type="ORF">F2P81_005367</name>
</gene>
<proteinExistence type="predicted"/>
<sequence>MSRPTRRYQSQLPVEERERRAHERSVNESPRNQGGEENLRLRCRSSDLHFDGKSNALFRTLHEDDTNSFQKTTARDHSTDDGRTGTCSAERGAHKALRGPSGRGLRGEMNLTNHRPSPGDISSTRH</sequence>
<dbReference type="AlphaFoldDB" id="A0A6A4T9F1"/>
<feature type="region of interest" description="Disordered" evidence="1">
    <location>
        <begin position="1"/>
        <end position="40"/>
    </location>
</feature>